<evidence type="ECO:0000259" key="12">
    <source>
        <dbReference type="PROSITE" id="PS51194"/>
    </source>
</evidence>
<dbReference type="PANTHER" id="PTHR46850:SF1">
    <property type="entry name" value="CHROMODOMAIN-HELICASE-DNA-BINDING PROTEIN 9"/>
    <property type="match status" value="1"/>
</dbReference>
<evidence type="ECO:0000256" key="1">
    <source>
        <dbReference type="ARBA" id="ARBA00004123"/>
    </source>
</evidence>
<keyword evidence="8" id="KW-0539">Nucleus</keyword>
<dbReference type="InterPro" id="IPR056342">
    <property type="entry name" value="HTH_CHD6-9"/>
</dbReference>
<feature type="compositionally biased region" description="Basic and acidic residues" evidence="10">
    <location>
        <begin position="1629"/>
        <end position="1643"/>
    </location>
</feature>
<dbReference type="PANTHER" id="PTHR46850">
    <property type="entry name" value="CHROMODOMAIN-HELICASE-DNA-BINDING PROTEIN 9"/>
    <property type="match status" value="1"/>
</dbReference>
<evidence type="ECO:0000256" key="2">
    <source>
        <dbReference type="ARBA" id="ARBA00007025"/>
    </source>
</evidence>
<dbReference type="Pfam" id="PF23078">
    <property type="entry name" value="HTH_CHD6-9"/>
    <property type="match status" value="1"/>
</dbReference>
<dbReference type="Proteomes" id="UP000261380">
    <property type="component" value="Unplaced"/>
</dbReference>
<reference evidence="13" key="1">
    <citation type="submission" date="2025-08" db="UniProtKB">
        <authorList>
            <consortium name="Ensembl"/>
        </authorList>
    </citation>
    <scope>IDENTIFICATION</scope>
</reference>
<accession>A0A3B5LIC2</accession>
<dbReference type="GO" id="GO:0005634">
    <property type="term" value="C:nucleus"/>
    <property type="evidence" value="ECO:0007669"/>
    <property type="project" value="UniProtKB-SubCell"/>
</dbReference>
<dbReference type="InterPro" id="IPR049730">
    <property type="entry name" value="SNF2/RAD54-like_C"/>
</dbReference>
<evidence type="ECO:0000256" key="8">
    <source>
        <dbReference type="ARBA" id="ARBA00023242"/>
    </source>
</evidence>
<dbReference type="PROSITE" id="PS51192">
    <property type="entry name" value="HELICASE_ATP_BIND_1"/>
    <property type="match status" value="1"/>
</dbReference>
<keyword evidence="7" id="KW-0156">Chromatin regulator</keyword>
<keyword evidence="5" id="KW-0378">Hydrolase</keyword>
<dbReference type="GO" id="GO:0016787">
    <property type="term" value="F:hydrolase activity"/>
    <property type="evidence" value="ECO:0007669"/>
    <property type="project" value="UniProtKB-KW"/>
</dbReference>
<sequence>MADPIMDLFEDTPLFNLDSLPDDSFSHGSSDPVEEALKLALGQAVPTGNPESAPDLAISSSLGVPVAAPVIPDPAPVHVPTQQPLTQITHQLTPQQLAAITQQAGGKIVILKGPQGQAQVLQAVSGTGGQAGGKVIRLLSGTPFKPGMSILQGGTVLNQASPGQTQVKVGAAGVQRLLQSANGPVKQVLLTSMPQQTQAKRITLVLQQPSQSGSPTQAPARLVLGQLPSGKLVLQGSQLAALTQARAAGQAGGQPKVLTIQLQVQQQPNQQGGVKVRFEVGRPGINIIIVQKIKFLLLVFLSLQTSSATSSGGTVSVVKVINPSTAAPSATTTTPSQAIRITKAPGEPAAVRRVEILCKQEKANRIVAEAIARAKARGEKNLPRVLNQDELPSTQTSPEMGGTLTVVSTAKKKSSGGGSKKKSPISEGPIPKIIVGTDKKGKRNASSDVSDGELSPPSPAALEDDMIMYKCGTSLIKLKLCFCFQGHLIPGAYKFDALITTFEMILSDCPELREISWRCVIIDEAHRLKNRNCKLLDSLKMLDLEHKVLLTGTPLQNTVEELFSLLHFLEPTQFPSEIEFLREFGDLKTEEQVQKLQSILKPMMLRRLKEDVEKNLAPKQETIIEVELTDIQKKYYRAILERNFSFLSLGANSNSNVPNLLNTMMELRKCCNHPYLINGAEEKIVAELREKYDPLAPDFHLQALIRSAGKLVLLDKLLPRLKAGGHKVLIFSQMVRCLDILEDYLINKRYLYERIDGRVRGNLRQAAIDRFSKPDSDRFVFLLCTRAGGLGINLTAADTCVIFDSDWNPQNDLQAQARCHRIGQSKAVKVYRLITRNSYEREMLDKASLKLGLDRAVLQSMSGNKDSNLQQFSKKEIEDLLRKGAYAAIMDENDEGSRFCEEDIDQILQRRATTITIESEGKGSTFSKASFVASENRTDIALDDPEFWQKWAKKADIDMDSINQKNTLVIDTPRIRKQTRQYSSLRGEGGDLSDLDSDDEYPPANSRHSRSSRRSDRHSGGGYGRTDCFRVEKHLLVYGWGRWRDILAHARCKRRLSERDVETICRVILVFCLMHYRGDENIKSFIWELITPPENGREPQTLLNHSGLSIPVPRGRKGKRVKAQSTFDVQKVEWIRKYNPDTLLLDDSYRKHLKHQCNKVLLRVRMLYYLKQEVIGEHAESVLKGADIRDVDIWMPEMEQQEVPAGWWDSDADRSLLAGVFKHGYEMYTTMRADPCLCFVERVGRPDDKAIDAEQHTGDAELGDDADFDKFSEDPEFKPASRLSKDLFDEPDSMNVDDEISVEDKPVPMVTESTAVQSGVCEWPSSSSLTARLRRLITAYQRSYRQEQLKIEAEAKGDRRRRRCEQASKLKEIARQERQQRWTRREESDFYRVVSTFGVEKIKKEPGVSEEGDAEFDWTRFRTFARLDKKTDESLSRYFRSFVAMCRRVCHLPQGRGEEPSELTQTVAPITEERASRTLYRISLLRRLRERVLPHPSLEERLLLAPRSSELPAWWSMPDHDQQLMLGASLHGVSRTELSIFSDPQFTFNSARDEFIQNQQALPPPPPPPPPPIMTLSQPKSEMDLPGAKGEGADETALLFGGRIGSDLQSTPLSHHGGKAQGPDWSFKNSRERTEKIGRKGEGGSDSDSDSDSGSSSSERSGSSDDSGDSDEEVAGGKSTDGIK</sequence>
<dbReference type="Pfam" id="PF00271">
    <property type="entry name" value="Helicase_C"/>
    <property type="match status" value="1"/>
</dbReference>
<evidence type="ECO:0000313" key="14">
    <source>
        <dbReference type="Proteomes" id="UP000261380"/>
    </source>
</evidence>
<feature type="compositionally biased region" description="Pro residues" evidence="10">
    <location>
        <begin position="1562"/>
        <end position="1573"/>
    </location>
</feature>
<feature type="domain" description="Helicase ATP-binding" evidence="11">
    <location>
        <begin position="493"/>
        <end position="572"/>
    </location>
</feature>
<feature type="region of interest" description="Disordered" evidence="10">
    <location>
        <begin position="408"/>
        <end position="458"/>
    </location>
</feature>
<comment type="subcellular location">
    <subcellularLocation>
        <location evidence="1">Nucleus</location>
    </subcellularLocation>
</comment>
<feature type="compositionally biased region" description="Low complexity" evidence="10">
    <location>
        <begin position="425"/>
        <end position="434"/>
    </location>
</feature>
<dbReference type="InterPro" id="IPR001650">
    <property type="entry name" value="Helicase_C-like"/>
</dbReference>
<dbReference type="GeneTree" id="ENSGT00940000153649"/>
<keyword evidence="3" id="KW-0677">Repeat</keyword>
<reference evidence="13" key="2">
    <citation type="submission" date="2025-09" db="UniProtKB">
        <authorList>
            <consortium name="Ensembl"/>
        </authorList>
    </citation>
    <scope>IDENTIFICATION</scope>
</reference>
<feature type="compositionally biased region" description="Basic residues" evidence="10">
    <location>
        <begin position="410"/>
        <end position="423"/>
    </location>
</feature>
<dbReference type="PROSITE" id="PS51194">
    <property type="entry name" value="HELICASE_CTER"/>
    <property type="match status" value="1"/>
</dbReference>
<evidence type="ECO:0000259" key="11">
    <source>
        <dbReference type="PROSITE" id="PS51192"/>
    </source>
</evidence>
<organism evidence="13 14">
    <name type="scientific">Xiphophorus couchianus</name>
    <name type="common">Monterrey platyfish</name>
    <dbReference type="NCBI Taxonomy" id="32473"/>
    <lineage>
        <taxon>Eukaryota</taxon>
        <taxon>Metazoa</taxon>
        <taxon>Chordata</taxon>
        <taxon>Craniata</taxon>
        <taxon>Vertebrata</taxon>
        <taxon>Euteleostomi</taxon>
        <taxon>Actinopterygii</taxon>
        <taxon>Neopterygii</taxon>
        <taxon>Teleostei</taxon>
        <taxon>Neoteleostei</taxon>
        <taxon>Acanthomorphata</taxon>
        <taxon>Ovalentaria</taxon>
        <taxon>Atherinomorphae</taxon>
        <taxon>Cyprinodontiformes</taxon>
        <taxon>Poeciliidae</taxon>
        <taxon>Poeciliinae</taxon>
        <taxon>Xiphophorus</taxon>
    </lineage>
</organism>
<dbReference type="Gene3D" id="1.10.10.60">
    <property type="entry name" value="Homeodomain-like"/>
    <property type="match status" value="1"/>
</dbReference>
<keyword evidence="14" id="KW-1185">Reference proteome</keyword>
<dbReference type="Ensembl" id="ENSXCOT00000010508.1">
    <property type="protein sequence ID" value="ENSXCOP00000010385.1"/>
    <property type="gene ID" value="ENSXCOG00000007867.1"/>
</dbReference>
<keyword evidence="4" id="KW-0547">Nucleotide-binding</keyword>
<feature type="compositionally biased region" description="Acidic residues" evidence="10">
    <location>
        <begin position="991"/>
        <end position="1001"/>
    </location>
</feature>
<protein>
    <recommendedName>
        <fullName evidence="15">Chromodomain helicase DNA binding protein 8</fullName>
    </recommendedName>
</protein>
<keyword evidence="6" id="KW-0067">ATP-binding</keyword>
<dbReference type="SUPFAM" id="SSF52540">
    <property type="entry name" value="P-loop containing nucleoside triphosphate hydrolases"/>
    <property type="match status" value="2"/>
</dbReference>
<evidence type="ECO:0000256" key="6">
    <source>
        <dbReference type="ARBA" id="ARBA00022840"/>
    </source>
</evidence>
<evidence type="ECO:0000256" key="9">
    <source>
        <dbReference type="ARBA" id="ARBA00049360"/>
    </source>
</evidence>
<evidence type="ECO:0000256" key="10">
    <source>
        <dbReference type="SAM" id="MobiDB-lite"/>
    </source>
</evidence>
<name>A0A3B5LIC2_9TELE</name>
<dbReference type="Gene3D" id="3.40.50.300">
    <property type="entry name" value="P-loop containing nucleotide triphosphate hydrolases"/>
    <property type="match status" value="1"/>
</dbReference>
<dbReference type="Gene3D" id="3.40.50.10810">
    <property type="entry name" value="Tandem AAA-ATPase domain"/>
    <property type="match status" value="1"/>
</dbReference>
<evidence type="ECO:0000256" key="7">
    <source>
        <dbReference type="ARBA" id="ARBA00022853"/>
    </source>
</evidence>
<dbReference type="InterPro" id="IPR051493">
    <property type="entry name" value="CHD"/>
</dbReference>
<dbReference type="GO" id="GO:0005524">
    <property type="term" value="F:ATP binding"/>
    <property type="evidence" value="ECO:0007669"/>
    <property type="project" value="UniProtKB-KW"/>
</dbReference>
<dbReference type="SMART" id="SM00490">
    <property type="entry name" value="HELICc"/>
    <property type="match status" value="1"/>
</dbReference>
<feature type="domain" description="Helicase C-terminal" evidence="12">
    <location>
        <begin position="713"/>
        <end position="864"/>
    </location>
</feature>
<dbReference type="STRING" id="32473.ENSXCOP00000010385"/>
<evidence type="ECO:0000256" key="4">
    <source>
        <dbReference type="ARBA" id="ARBA00022741"/>
    </source>
</evidence>
<dbReference type="SMART" id="SM00487">
    <property type="entry name" value="DEXDc"/>
    <property type="match status" value="1"/>
</dbReference>
<proteinExistence type="inferred from homology"/>
<dbReference type="InterPro" id="IPR027417">
    <property type="entry name" value="P-loop_NTPase"/>
</dbReference>
<dbReference type="CDD" id="cd18793">
    <property type="entry name" value="SF2_C_SNF"/>
    <property type="match status" value="1"/>
</dbReference>
<dbReference type="FunFam" id="3.40.50.300:FF:000015">
    <property type="entry name" value="chromodomain-helicase-DNA-binding protein 9 isoform X1"/>
    <property type="match status" value="1"/>
</dbReference>
<comment type="similarity">
    <text evidence="2">Belongs to the SNF2/RAD54 helicase family.</text>
</comment>
<evidence type="ECO:0000256" key="3">
    <source>
        <dbReference type="ARBA" id="ARBA00022737"/>
    </source>
</evidence>
<dbReference type="GO" id="GO:0006325">
    <property type="term" value="P:chromatin organization"/>
    <property type="evidence" value="ECO:0007669"/>
    <property type="project" value="UniProtKB-KW"/>
</dbReference>
<dbReference type="InterPro" id="IPR000330">
    <property type="entry name" value="SNF2_N"/>
</dbReference>
<feature type="compositionally biased region" description="Low complexity" evidence="10">
    <location>
        <begin position="1652"/>
        <end position="1665"/>
    </location>
</feature>
<feature type="region of interest" description="Disordered" evidence="10">
    <location>
        <begin position="979"/>
        <end position="1021"/>
    </location>
</feature>
<feature type="region of interest" description="Disordered" evidence="10">
    <location>
        <begin position="1558"/>
        <end position="1684"/>
    </location>
</feature>
<dbReference type="InterPro" id="IPR038718">
    <property type="entry name" value="SNF2-like_sf"/>
</dbReference>
<evidence type="ECO:0000313" key="13">
    <source>
        <dbReference type="Ensembl" id="ENSXCOP00000010385.1"/>
    </source>
</evidence>
<dbReference type="Pfam" id="PF00176">
    <property type="entry name" value="SNF2-rel_dom"/>
    <property type="match status" value="1"/>
</dbReference>
<evidence type="ECO:0000256" key="5">
    <source>
        <dbReference type="ARBA" id="ARBA00022801"/>
    </source>
</evidence>
<feature type="region of interest" description="Disordered" evidence="10">
    <location>
        <begin position="383"/>
        <end position="402"/>
    </location>
</feature>
<comment type="catalytic activity">
    <reaction evidence="9">
        <text>ATP + H2O = ADP + phosphate + H(+)</text>
        <dbReference type="Rhea" id="RHEA:13065"/>
        <dbReference type="ChEBI" id="CHEBI:15377"/>
        <dbReference type="ChEBI" id="CHEBI:15378"/>
        <dbReference type="ChEBI" id="CHEBI:30616"/>
        <dbReference type="ChEBI" id="CHEBI:43474"/>
        <dbReference type="ChEBI" id="CHEBI:456216"/>
    </reaction>
</comment>
<dbReference type="InterPro" id="IPR014001">
    <property type="entry name" value="Helicase_ATP-bd"/>
</dbReference>
<evidence type="ECO:0008006" key="15">
    <source>
        <dbReference type="Google" id="ProtNLM"/>
    </source>
</evidence>